<dbReference type="InterPro" id="IPR006612">
    <property type="entry name" value="THAP_Znf"/>
</dbReference>
<feature type="coiled-coil region" evidence="6">
    <location>
        <begin position="186"/>
        <end position="213"/>
    </location>
</feature>
<accession>A0A9P0CTH4</accession>
<dbReference type="OrthoDB" id="7701410at2759"/>
<dbReference type="GO" id="GO:0008270">
    <property type="term" value="F:zinc ion binding"/>
    <property type="evidence" value="ECO:0007669"/>
    <property type="project" value="UniProtKB-KW"/>
</dbReference>
<evidence type="ECO:0000256" key="7">
    <source>
        <dbReference type="SAM" id="MobiDB-lite"/>
    </source>
</evidence>
<organism evidence="9 10">
    <name type="scientific">Psylliodes chrysocephalus</name>
    <dbReference type="NCBI Taxonomy" id="3402493"/>
    <lineage>
        <taxon>Eukaryota</taxon>
        <taxon>Metazoa</taxon>
        <taxon>Ecdysozoa</taxon>
        <taxon>Arthropoda</taxon>
        <taxon>Hexapoda</taxon>
        <taxon>Insecta</taxon>
        <taxon>Pterygota</taxon>
        <taxon>Neoptera</taxon>
        <taxon>Endopterygota</taxon>
        <taxon>Coleoptera</taxon>
        <taxon>Polyphaga</taxon>
        <taxon>Cucujiformia</taxon>
        <taxon>Chrysomeloidea</taxon>
        <taxon>Chrysomelidae</taxon>
        <taxon>Galerucinae</taxon>
        <taxon>Alticini</taxon>
        <taxon>Psylliodes</taxon>
    </lineage>
</organism>
<dbReference type="PANTHER" id="PTHR47696">
    <property type="entry name" value="THAP DOMAIN-CONTAINING PROTEIN 2"/>
    <property type="match status" value="1"/>
</dbReference>
<reference evidence="9" key="1">
    <citation type="submission" date="2022-01" db="EMBL/GenBank/DDBJ databases">
        <authorList>
            <person name="King R."/>
        </authorList>
    </citation>
    <scope>NUCLEOTIDE SEQUENCE</scope>
</reference>
<proteinExistence type="predicted"/>
<feature type="region of interest" description="Disordered" evidence="7">
    <location>
        <begin position="128"/>
        <end position="148"/>
    </location>
</feature>
<evidence type="ECO:0000256" key="6">
    <source>
        <dbReference type="SAM" id="Coils"/>
    </source>
</evidence>
<dbReference type="GO" id="GO:0003677">
    <property type="term" value="F:DNA binding"/>
    <property type="evidence" value="ECO:0007669"/>
    <property type="project" value="UniProtKB-UniRule"/>
</dbReference>
<keyword evidence="3" id="KW-0862">Zinc</keyword>
<name>A0A9P0CTH4_9CUCU</name>
<evidence type="ECO:0000256" key="5">
    <source>
        <dbReference type="PROSITE-ProRule" id="PRU00309"/>
    </source>
</evidence>
<dbReference type="AlphaFoldDB" id="A0A9P0CTH4"/>
<evidence type="ECO:0000313" key="9">
    <source>
        <dbReference type="EMBL" id="CAH1103961.1"/>
    </source>
</evidence>
<keyword evidence="10" id="KW-1185">Reference proteome</keyword>
<evidence type="ECO:0000259" key="8">
    <source>
        <dbReference type="PROSITE" id="PS50950"/>
    </source>
</evidence>
<dbReference type="Proteomes" id="UP001153636">
    <property type="component" value="Chromosome 15"/>
</dbReference>
<feature type="domain" description="THAP-type" evidence="8">
    <location>
        <begin position="1"/>
        <end position="81"/>
    </location>
</feature>
<dbReference type="PANTHER" id="PTHR47696:SF1">
    <property type="entry name" value="THAP DOMAIN-CONTAINING PROTEIN 2"/>
    <property type="match status" value="1"/>
</dbReference>
<dbReference type="Pfam" id="PF05485">
    <property type="entry name" value="THAP"/>
    <property type="match status" value="1"/>
</dbReference>
<dbReference type="InterPro" id="IPR038441">
    <property type="entry name" value="THAP_Znf_sf"/>
</dbReference>
<dbReference type="InterPro" id="IPR026521">
    <property type="entry name" value="THAP2"/>
</dbReference>
<dbReference type="SMART" id="SM00980">
    <property type="entry name" value="THAP"/>
    <property type="match status" value="1"/>
</dbReference>
<keyword evidence="6" id="KW-0175">Coiled coil</keyword>
<dbReference type="PROSITE" id="PS50950">
    <property type="entry name" value="ZF_THAP"/>
    <property type="match status" value="1"/>
</dbReference>
<evidence type="ECO:0000256" key="2">
    <source>
        <dbReference type="ARBA" id="ARBA00022771"/>
    </source>
</evidence>
<evidence type="ECO:0000256" key="3">
    <source>
        <dbReference type="ARBA" id="ARBA00022833"/>
    </source>
</evidence>
<keyword evidence="1" id="KW-0479">Metal-binding</keyword>
<evidence type="ECO:0000256" key="4">
    <source>
        <dbReference type="ARBA" id="ARBA00023125"/>
    </source>
</evidence>
<feature type="compositionally biased region" description="Polar residues" evidence="7">
    <location>
        <begin position="128"/>
        <end position="143"/>
    </location>
</feature>
<gene>
    <name evidence="9" type="ORF">PSYICH_LOCUS4866</name>
</gene>
<sequence>MVSCVACGCSAINKTKKEGTTFHRFPKNPKQKKLWIEFLNKPNFDPLANHFLCSKHFKDDCFDRTSLLKVRLKPDAVPTIRVSRLKYCRNYNPTILEHVDVPEIKSEIEGTDDMEILTIIGHSASTTNRNSPVPVVSSTIGNSSDRDTPQKHILKLQISDLQATNMLKSIKLRELQKVTWRQNKKIASLKCEVEELKQKNTLLEQENVMLEHYNQNNDVEMPKNKDNVETLTIEIVEEELEL</sequence>
<dbReference type="Gene3D" id="6.20.210.20">
    <property type="entry name" value="THAP domain"/>
    <property type="match status" value="1"/>
</dbReference>
<dbReference type="EMBL" id="OV651827">
    <property type="protein sequence ID" value="CAH1103961.1"/>
    <property type="molecule type" value="Genomic_DNA"/>
</dbReference>
<keyword evidence="4 5" id="KW-0238">DNA-binding</keyword>
<protein>
    <recommendedName>
        <fullName evidence="8">THAP-type domain-containing protein</fullName>
    </recommendedName>
</protein>
<dbReference type="SUPFAM" id="SSF57716">
    <property type="entry name" value="Glucocorticoid receptor-like (DNA-binding domain)"/>
    <property type="match status" value="1"/>
</dbReference>
<evidence type="ECO:0000313" key="10">
    <source>
        <dbReference type="Proteomes" id="UP001153636"/>
    </source>
</evidence>
<evidence type="ECO:0000256" key="1">
    <source>
        <dbReference type="ARBA" id="ARBA00022723"/>
    </source>
</evidence>
<dbReference type="SMART" id="SM00692">
    <property type="entry name" value="DM3"/>
    <property type="match status" value="1"/>
</dbReference>
<keyword evidence="2 5" id="KW-0863">Zinc-finger</keyword>